<dbReference type="InterPro" id="IPR002938">
    <property type="entry name" value="FAD-bd"/>
</dbReference>
<keyword evidence="2" id="KW-0285">Flavoprotein</keyword>
<dbReference type="PANTHER" id="PTHR13789">
    <property type="entry name" value="MONOOXYGENASE"/>
    <property type="match status" value="1"/>
</dbReference>
<dbReference type="PANTHER" id="PTHR13789:SF318">
    <property type="entry name" value="GERANYLGERANYL DIPHOSPHATE REDUCTASE"/>
    <property type="match status" value="1"/>
</dbReference>
<evidence type="ECO:0000256" key="2">
    <source>
        <dbReference type="ARBA" id="ARBA00022630"/>
    </source>
</evidence>
<keyword evidence="3" id="KW-0274">FAD</keyword>
<sequence>MKIAVIGGGIGGLTAALALSQNAHDITVFERSAGIREIGAGVQISPNAGRLLHSLGLGAAYSEISVNPHRVVLRRWEDDSIIRATDLDESFLSQHQVPLANVARNELVEILGSAVAARANVTLKFSTHVVKVEPGDASSEVIFADDSSQSFDIVIGADGIHSVVRPCVGGIDKPRFSGSAAYRALVPRSAVEDLPIDVTNRMGPDRHVVSYFIGRNRSHLNLVCISPEDSWETESWTEQGTMEDLLSRFEGWSAEFLALLGRVEEPIFRWALYDREPLEQWGIGTTTLLGDACHPMLPFMAQGSCQAIEDAVVLARCLSDANTSDPAKALRRYEDARQGRTAQVQTSSLMNRDLFHMVDGQEQKDRDMIFSISPPGMSILDWVYEYDALTVGV</sequence>
<comment type="cofactor">
    <cofactor evidence="1">
        <name>FAD</name>
        <dbReference type="ChEBI" id="CHEBI:57692"/>
    </cofactor>
</comment>
<evidence type="ECO:0000256" key="4">
    <source>
        <dbReference type="ARBA" id="ARBA00023002"/>
    </source>
</evidence>
<organism evidence="7">
    <name type="scientific">freshwater metagenome</name>
    <dbReference type="NCBI Taxonomy" id="449393"/>
    <lineage>
        <taxon>unclassified sequences</taxon>
        <taxon>metagenomes</taxon>
        <taxon>ecological metagenomes</taxon>
    </lineage>
</organism>
<dbReference type="AlphaFoldDB" id="A0A094R152"/>
<gene>
    <name evidence="7" type="ORF">GM51_5045</name>
</gene>
<dbReference type="Gene3D" id="3.50.50.60">
    <property type="entry name" value="FAD/NAD(P)-binding domain"/>
    <property type="match status" value="1"/>
</dbReference>
<dbReference type="GO" id="GO:0004497">
    <property type="term" value="F:monooxygenase activity"/>
    <property type="evidence" value="ECO:0007669"/>
    <property type="project" value="UniProtKB-KW"/>
</dbReference>
<keyword evidence="5" id="KW-0503">Monooxygenase</keyword>
<evidence type="ECO:0000313" key="7">
    <source>
        <dbReference type="EMBL" id="KGA20706.1"/>
    </source>
</evidence>
<evidence type="ECO:0000256" key="1">
    <source>
        <dbReference type="ARBA" id="ARBA00001974"/>
    </source>
</evidence>
<dbReference type="EMBL" id="JNSL01000020">
    <property type="protein sequence ID" value="KGA20706.1"/>
    <property type="molecule type" value="Genomic_DNA"/>
</dbReference>
<dbReference type="GO" id="GO:0071949">
    <property type="term" value="F:FAD binding"/>
    <property type="evidence" value="ECO:0007669"/>
    <property type="project" value="InterPro"/>
</dbReference>
<comment type="caution">
    <text evidence="7">The sequence shown here is derived from an EMBL/GenBank/DDBJ whole genome shotgun (WGS) entry which is preliminary data.</text>
</comment>
<dbReference type="SUPFAM" id="SSF54373">
    <property type="entry name" value="FAD-linked reductases, C-terminal domain"/>
    <property type="match status" value="1"/>
</dbReference>
<evidence type="ECO:0000256" key="5">
    <source>
        <dbReference type="ARBA" id="ARBA00023033"/>
    </source>
</evidence>
<dbReference type="Pfam" id="PF01494">
    <property type="entry name" value="FAD_binding_3"/>
    <property type="match status" value="1"/>
</dbReference>
<evidence type="ECO:0000256" key="3">
    <source>
        <dbReference type="ARBA" id="ARBA00022827"/>
    </source>
</evidence>
<proteinExistence type="predicted"/>
<dbReference type="InterPro" id="IPR036188">
    <property type="entry name" value="FAD/NAD-bd_sf"/>
</dbReference>
<name>A0A094R152_9ZZZZ</name>
<evidence type="ECO:0000259" key="6">
    <source>
        <dbReference type="Pfam" id="PF01494"/>
    </source>
</evidence>
<feature type="domain" description="FAD-binding" evidence="6">
    <location>
        <begin position="2"/>
        <end position="345"/>
    </location>
</feature>
<dbReference type="SUPFAM" id="SSF51905">
    <property type="entry name" value="FAD/NAD(P)-binding domain"/>
    <property type="match status" value="1"/>
</dbReference>
<reference evidence="7" key="1">
    <citation type="submission" date="2014-06" db="EMBL/GenBank/DDBJ databases">
        <title>Key roles for freshwater Actinobacteria revealed by deep metagenomic sequencing.</title>
        <authorList>
            <person name="Ghai R."/>
            <person name="Mizuno C.M."/>
            <person name="Picazo A."/>
            <person name="Camacho A."/>
            <person name="Rodriguez-Valera F."/>
        </authorList>
    </citation>
    <scope>NUCLEOTIDE SEQUENCE</scope>
</reference>
<protein>
    <recommendedName>
        <fullName evidence="6">FAD-binding domain-containing protein</fullName>
    </recommendedName>
</protein>
<keyword evidence="4" id="KW-0560">Oxidoreductase</keyword>
<dbReference type="PRINTS" id="PR00420">
    <property type="entry name" value="RNGMNOXGNASE"/>
</dbReference>
<accession>A0A094R152</accession>
<dbReference type="InterPro" id="IPR050493">
    <property type="entry name" value="FAD-dep_Monooxygenase_BioMet"/>
</dbReference>